<reference evidence="2 3" key="1">
    <citation type="submission" date="2018-08" db="EMBL/GenBank/DDBJ databases">
        <title>Comparative analysis of Burkholderia isolates from Puerto Rico.</title>
        <authorList>
            <person name="Hall C."/>
            <person name="Sahl J."/>
            <person name="Wagner D."/>
        </authorList>
    </citation>
    <scope>NUCLEOTIDE SEQUENCE [LARGE SCALE GENOMIC DNA]</scope>
    <source>
        <strain evidence="2 3">Bp8964</strain>
    </source>
</reference>
<protein>
    <submittedName>
        <fullName evidence="2">CoA transferase</fullName>
    </submittedName>
</protein>
<accession>A0AB74D4D4</accession>
<evidence type="ECO:0000256" key="1">
    <source>
        <dbReference type="ARBA" id="ARBA00022679"/>
    </source>
</evidence>
<dbReference type="Proteomes" id="UP000273734">
    <property type="component" value="Unassembled WGS sequence"/>
</dbReference>
<keyword evidence="1 2" id="KW-0808">Transferase</keyword>
<dbReference type="InterPro" id="IPR023606">
    <property type="entry name" value="CoA-Trfase_III_dom_1_sf"/>
</dbReference>
<dbReference type="Pfam" id="PF02515">
    <property type="entry name" value="CoA_transf_3"/>
    <property type="match status" value="1"/>
</dbReference>
<dbReference type="SUPFAM" id="SSF89796">
    <property type="entry name" value="CoA-transferase family III (CaiB/BaiF)"/>
    <property type="match status" value="1"/>
</dbReference>
<dbReference type="PANTHER" id="PTHR48207">
    <property type="entry name" value="SUCCINATE--HYDROXYMETHYLGLUTARATE COA-TRANSFERASE"/>
    <property type="match status" value="1"/>
</dbReference>
<dbReference type="AlphaFoldDB" id="A0AB74D4D4"/>
<gene>
    <name evidence="2" type="ORF">DF015_19000</name>
</gene>
<evidence type="ECO:0000313" key="2">
    <source>
        <dbReference type="EMBL" id="RQP75952.1"/>
    </source>
</evidence>
<sequence>MHPLEGVTVIALEHAIAAPFCSRQLADLGARVIKIERPNAGDFARAYDERVSGMSSSFVWANRSKESLTLDLKQPVAREVLMRLLAGADVFIQNLAPGAADRLGLDYETLSASFPDLIVCGISGYGPDGPYRDKKAYDLLIQSEAGLLSITGTPDSPAKAGCSIADIATGMYAYTNILSALLNRQRTGRGCRIDISMLESMVEWMGFPMYYAIDGQPPPSRSGASHATIFPYGPFATGDGKTVILGLQHEREWKTFCSDVLGLPLLADDRRFASNSQRIEHRAELAALIRETFSSLTAEELTARLDAAGIANAHLNDMQEVWTHPQLAARNRWASVSTEKGLVPVLLPPGADASSPPALRAVPSLGEHTDAILGELGFTGSQIQQMRATSAI</sequence>
<dbReference type="InterPro" id="IPR044855">
    <property type="entry name" value="CoA-Trfase_III_dom3_sf"/>
</dbReference>
<dbReference type="PANTHER" id="PTHR48207:SF3">
    <property type="entry name" value="SUCCINATE--HYDROXYMETHYLGLUTARATE COA-TRANSFERASE"/>
    <property type="match status" value="1"/>
</dbReference>
<comment type="caution">
    <text evidence="2">The sequence shown here is derived from an EMBL/GenBank/DDBJ whole genome shotgun (WGS) entry which is preliminary data.</text>
</comment>
<proteinExistence type="predicted"/>
<dbReference type="InterPro" id="IPR050483">
    <property type="entry name" value="CoA-transferase_III_domain"/>
</dbReference>
<dbReference type="Gene3D" id="3.40.50.10540">
    <property type="entry name" value="Crotonobetainyl-coa:carnitine coa-transferase, domain 1"/>
    <property type="match status" value="1"/>
</dbReference>
<dbReference type="EMBL" id="QTNY01000013">
    <property type="protein sequence ID" value="RQP75952.1"/>
    <property type="molecule type" value="Genomic_DNA"/>
</dbReference>
<organism evidence="2 3">
    <name type="scientific">Burkholderia ubonensis</name>
    <dbReference type="NCBI Taxonomy" id="101571"/>
    <lineage>
        <taxon>Bacteria</taxon>
        <taxon>Pseudomonadati</taxon>
        <taxon>Pseudomonadota</taxon>
        <taxon>Betaproteobacteria</taxon>
        <taxon>Burkholderiales</taxon>
        <taxon>Burkholderiaceae</taxon>
        <taxon>Burkholderia</taxon>
        <taxon>Burkholderia cepacia complex</taxon>
    </lineage>
</organism>
<dbReference type="GO" id="GO:0008410">
    <property type="term" value="F:CoA-transferase activity"/>
    <property type="evidence" value="ECO:0007669"/>
    <property type="project" value="TreeGrafter"/>
</dbReference>
<dbReference type="Gene3D" id="3.30.1540.10">
    <property type="entry name" value="formyl-coa transferase, domain 3"/>
    <property type="match status" value="1"/>
</dbReference>
<name>A0AB74D4D4_9BURK</name>
<dbReference type="InterPro" id="IPR003673">
    <property type="entry name" value="CoA-Trfase_fam_III"/>
</dbReference>
<evidence type="ECO:0000313" key="3">
    <source>
        <dbReference type="Proteomes" id="UP000273734"/>
    </source>
</evidence>
<dbReference type="RefSeq" id="WP_095410163.1">
    <property type="nucleotide sequence ID" value="NZ_NQMX01000004.1"/>
</dbReference>